<organism evidence="2">
    <name type="scientific">Zea mays</name>
    <name type="common">Maize</name>
    <dbReference type="NCBI Taxonomy" id="4577"/>
    <lineage>
        <taxon>Eukaryota</taxon>
        <taxon>Viridiplantae</taxon>
        <taxon>Streptophyta</taxon>
        <taxon>Embryophyta</taxon>
        <taxon>Tracheophyta</taxon>
        <taxon>Spermatophyta</taxon>
        <taxon>Magnoliopsida</taxon>
        <taxon>Liliopsida</taxon>
        <taxon>Poales</taxon>
        <taxon>Poaceae</taxon>
        <taxon>PACMAD clade</taxon>
        <taxon>Panicoideae</taxon>
        <taxon>Andropogonodae</taxon>
        <taxon>Andropogoneae</taxon>
        <taxon>Tripsacinae</taxon>
        <taxon>Zea</taxon>
    </lineage>
</organism>
<protein>
    <submittedName>
        <fullName evidence="2">Uncharacterized protein</fullName>
    </submittedName>
</protein>
<proteinExistence type="predicted"/>
<feature type="region of interest" description="Disordered" evidence="1">
    <location>
        <begin position="20"/>
        <end position="39"/>
    </location>
</feature>
<evidence type="ECO:0000313" key="2">
    <source>
        <dbReference type="EMBL" id="ONM08737.1"/>
    </source>
</evidence>
<dbReference type="FunCoup" id="A0A1D6L2Q4">
    <property type="interactions" value="473"/>
</dbReference>
<dbReference type="PaxDb" id="4577-GRMZM2G024958_P01"/>
<sequence length="39" mass="4580">MLHSKQRPVYGGWEQHLGLEHTTTTPKRSYLGNNQMNRI</sequence>
<name>A0A1D6L2Q4_MAIZE</name>
<accession>A0A1D6L2Q4</accession>
<gene>
    <name evidence="2" type="ORF">ZEAMMB73_Zm00001d033831</name>
</gene>
<reference evidence="2" key="1">
    <citation type="submission" date="2015-12" db="EMBL/GenBank/DDBJ databases">
        <title>Update maize B73 reference genome by single molecule sequencing technologies.</title>
        <authorList>
            <consortium name="Maize Genome Sequencing Project"/>
            <person name="Ware D."/>
        </authorList>
    </citation>
    <scope>NUCLEOTIDE SEQUENCE [LARGE SCALE GENOMIC DNA]</scope>
    <source>
        <tissue evidence="2">Seedling</tissue>
    </source>
</reference>
<dbReference type="AlphaFoldDB" id="A0A1D6L2Q4"/>
<feature type="compositionally biased region" description="Polar residues" evidence="1">
    <location>
        <begin position="21"/>
        <end position="39"/>
    </location>
</feature>
<dbReference type="EMBL" id="CM007647">
    <property type="protein sequence ID" value="ONM08737.1"/>
    <property type="molecule type" value="Genomic_DNA"/>
</dbReference>
<evidence type="ECO:0000256" key="1">
    <source>
        <dbReference type="SAM" id="MobiDB-lite"/>
    </source>
</evidence>
<dbReference type="InParanoid" id="A0A1D6L2Q4"/>